<dbReference type="PRINTS" id="PR01543">
    <property type="entry name" value="ANATRNSFRASE"/>
</dbReference>
<protein>
    <submittedName>
        <fullName evidence="3">Arylamine N-acetyltransferase</fullName>
    </submittedName>
</protein>
<dbReference type="PANTHER" id="PTHR11786">
    <property type="entry name" value="N-HYDROXYARYLAMINE O-ACETYLTRANSFERASE"/>
    <property type="match status" value="1"/>
</dbReference>
<name>A0ABX5RSW2_9BURK</name>
<accession>A0ABX5RSW2</accession>
<dbReference type="Gene3D" id="2.40.128.150">
    <property type="entry name" value="Cysteine proteinases"/>
    <property type="match status" value="1"/>
</dbReference>
<dbReference type="PANTHER" id="PTHR11786:SF0">
    <property type="entry name" value="ARYLAMINE N-ACETYLTRANSFERASE 4-RELATED"/>
    <property type="match status" value="1"/>
</dbReference>
<proteinExistence type="inferred from homology"/>
<dbReference type="Proteomes" id="UP000292307">
    <property type="component" value="Chromosome"/>
</dbReference>
<dbReference type="Gene3D" id="3.30.2140.10">
    <property type="entry name" value="Arylamine N-acetyltransferase"/>
    <property type="match status" value="1"/>
</dbReference>
<dbReference type="InterPro" id="IPR001447">
    <property type="entry name" value="Arylamine_N-AcTrfase"/>
</dbReference>
<evidence type="ECO:0000313" key="3">
    <source>
        <dbReference type="EMBL" id="QBI00888.1"/>
    </source>
</evidence>
<dbReference type="InterPro" id="IPR038765">
    <property type="entry name" value="Papain-like_cys_pep_sf"/>
</dbReference>
<sequence length="293" mass="32638">MSRLPSAPELHCSRYRFREHPVSDSIAAYLNLTGAGVPGIAPSLDTLARLQRGHIQAIPFENLNPLAGLPVSLEIPALVKKVTERRGGYCFEHNTLYRHALATLGFQATPLLARVRMTAPPDVVTPRTHMLLLVEIDGERFISDTGFGKMTPTAPLRLVADTVQHTPHGRYRLASLGDEWRLEAEVDGDWLHLYVFDLRPAYPVDFEMSNWYVSTHPVSHFTRDLIAVRTVDEGRHVLHNTRYSFQPSELPAERRELVSGEQIAQVLEDTFGLAASDVPGLAAKLDGIARRPA</sequence>
<dbReference type="Pfam" id="PF00797">
    <property type="entry name" value="Acetyltransf_2"/>
    <property type="match status" value="1"/>
</dbReference>
<organism evidence="3 4">
    <name type="scientific">Pseudoduganella albidiflava</name>
    <dbReference type="NCBI Taxonomy" id="321983"/>
    <lineage>
        <taxon>Bacteria</taxon>
        <taxon>Pseudomonadati</taxon>
        <taxon>Pseudomonadota</taxon>
        <taxon>Betaproteobacteria</taxon>
        <taxon>Burkholderiales</taxon>
        <taxon>Oxalobacteraceae</taxon>
        <taxon>Telluria group</taxon>
        <taxon>Pseudoduganella</taxon>
    </lineage>
</organism>
<dbReference type="SUPFAM" id="SSF54001">
    <property type="entry name" value="Cysteine proteinases"/>
    <property type="match status" value="1"/>
</dbReference>
<evidence type="ECO:0000313" key="4">
    <source>
        <dbReference type="Proteomes" id="UP000292307"/>
    </source>
</evidence>
<evidence type="ECO:0000256" key="1">
    <source>
        <dbReference type="ARBA" id="ARBA00006547"/>
    </source>
</evidence>
<dbReference type="EMBL" id="CP036401">
    <property type="protein sequence ID" value="QBI00888.1"/>
    <property type="molecule type" value="Genomic_DNA"/>
</dbReference>
<keyword evidence="4" id="KW-1185">Reference proteome</keyword>
<evidence type="ECO:0000256" key="2">
    <source>
        <dbReference type="RuleBase" id="RU003452"/>
    </source>
</evidence>
<reference evidence="3 4" key="1">
    <citation type="submission" date="2019-02" db="EMBL/GenBank/DDBJ databases">
        <title>Draft Genome Sequences of Six Type Strains of the Genus Massilia.</title>
        <authorList>
            <person name="Miess H."/>
            <person name="Frediansyhah A."/>
            <person name="Gross H."/>
        </authorList>
    </citation>
    <scope>NUCLEOTIDE SEQUENCE [LARGE SCALE GENOMIC DNA]</scope>
    <source>
        <strain evidence="3 4">DSM 17472</strain>
    </source>
</reference>
<gene>
    <name evidence="3" type="ORF">EYF70_08535</name>
</gene>
<comment type="similarity">
    <text evidence="1 2">Belongs to the arylamine N-acetyltransferase family.</text>
</comment>